<feature type="region of interest" description="Disordered" evidence="4">
    <location>
        <begin position="3207"/>
        <end position="3230"/>
    </location>
</feature>
<feature type="compositionally biased region" description="Basic and acidic residues" evidence="4">
    <location>
        <begin position="2749"/>
        <end position="2760"/>
    </location>
</feature>
<evidence type="ECO:0000313" key="6">
    <source>
        <dbReference type="EMBL" id="PAA81789.1"/>
    </source>
</evidence>
<feature type="region of interest" description="Disordered" evidence="4">
    <location>
        <begin position="4802"/>
        <end position="4832"/>
    </location>
</feature>
<feature type="coiled-coil region" evidence="3">
    <location>
        <begin position="1150"/>
        <end position="1184"/>
    </location>
</feature>
<evidence type="ECO:0000259" key="5">
    <source>
        <dbReference type="PROSITE" id="PS50021"/>
    </source>
</evidence>
<dbReference type="PROSITE" id="PS00019">
    <property type="entry name" value="ACTININ_1"/>
    <property type="match status" value="1"/>
</dbReference>
<feature type="compositionally biased region" description="Low complexity" evidence="4">
    <location>
        <begin position="1514"/>
        <end position="1535"/>
    </location>
</feature>
<accession>A0A267G8Z4</accession>
<keyword evidence="7" id="KW-1185">Reference proteome</keyword>
<keyword evidence="3" id="KW-0175">Coiled coil</keyword>
<feature type="region of interest" description="Disordered" evidence="4">
    <location>
        <begin position="4477"/>
        <end position="4538"/>
    </location>
</feature>
<feature type="region of interest" description="Disordered" evidence="4">
    <location>
        <begin position="2183"/>
        <end position="2224"/>
    </location>
</feature>
<feature type="compositionally biased region" description="Basic and acidic residues" evidence="4">
    <location>
        <begin position="3059"/>
        <end position="3073"/>
    </location>
</feature>
<feature type="compositionally biased region" description="Basic and acidic residues" evidence="4">
    <location>
        <begin position="4652"/>
        <end position="4662"/>
    </location>
</feature>
<dbReference type="SUPFAM" id="SSF75399">
    <property type="entry name" value="Plakin repeat"/>
    <property type="match status" value="4"/>
</dbReference>
<feature type="region of interest" description="Disordered" evidence="4">
    <location>
        <begin position="1482"/>
        <end position="1572"/>
    </location>
</feature>
<dbReference type="PROSITE" id="PS50021">
    <property type="entry name" value="CH"/>
    <property type="match status" value="2"/>
</dbReference>
<feature type="compositionally biased region" description="Low complexity" evidence="4">
    <location>
        <begin position="1849"/>
        <end position="1875"/>
    </location>
</feature>
<feature type="compositionally biased region" description="Basic and acidic residues" evidence="4">
    <location>
        <begin position="1552"/>
        <end position="1563"/>
    </location>
</feature>
<feature type="region of interest" description="Disordered" evidence="4">
    <location>
        <begin position="4932"/>
        <end position="4952"/>
    </location>
</feature>
<dbReference type="CDD" id="cd21188">
    <property type="entry name" value="CH_PLEC-like_rpt1"/>
    <property type="match status" value="1"/>
</dbReference>
<feature type="compositionally biased region" description="Polar residues" evidence="4">
    <location>
        <begin position="2374"/>
        <end position="2748"/>
    </location>
</feature>
<dbReference type="FunFam" id="1.10.418.10:FF:000048">
    <property type="entry name" value="Short stop, isoform B"/>
    <property type="match status" value="1"/>
</dbReference>
<feature type="region of interest" description="Disordered" evidence="4">
    <location>
        <begin position="3936"/>
        <end position="4348"/>
    </location>
</feature>
<evidence type="ECO:0000256" key="3">
    <source>
        <dbReference type="SAM" id="Coils"/>
    </source>
</evidence>
<feature type="compositionally biased region" description="Basic and acidic residues" evidence="4">
    <location>
        <begin position="3728"/>
        <end position="3744"/>
    </location>
</feature>
<feature type="compositionally biased region" description="Low complexity" evidence="4">
    <location>
        <begin position="3842"/>
        <end position="3855"/>
    </location>
</feature>
<feature type="compositionally biased region" description="Basic and acidic residues" evidence="4">
    <location>
        <begin position="3432"/>
        <end position="3466"/>
    </location>
</feature>
<dbReference type="Gene3D" id="1.10.418.10">
    <property type="entry name" value="Calponin-like domain"/>
    <property type="match status" value="2"/>
</dbReference>
<feature type="compositionally biased region" description="Polar residues" evidence="4">
    <location>
        <begin position="3778"/>
        <end position="3791"/>
    </location>
</feature>
<feature type="region of interest" description="Disordered" evidence="4">
    <location>
        <begin position="4425"/>
        <end position="4451"/>
    </location>
</feature>
<feature type="region of interest" description="Disordered" evidence="4">
    <location>
        <begin position="3385"/>
        <end position="3632"/>
    </location>
</feature>
<dbReference type="InterPro" id="IPR001715">
    <property type="entry name" value="CH_dom"/>
</dbReference>
<dbReference type="SMART" id="SM00150">
    <property type="entry name" value="SPEC"/>
    <property type="match status" value="7"/>
</dbReference>
<proteinExistence type="predicted"/>
<reference evidence="6 7" key="1">
    <citation type="submission" date="2017-06" db="EMBL/GenBank/DDBJ databases">
        <title>A platform for efficient transgenesis in Macrostomum lignano, a flatworm model organism for stem cell research.</title>
        <authorList>
            <person name="Berezikov E."/>
        </authorList>
    </citation>
    <scope>NUCLEOTIDE SEQUENCE [LARGE SCALE GENOMIC DNA]</scope>
    <source>
        <strain evidence="6">DV1</strain>
        <tissue evidence="6">Whole organism</tissue>
    </source>
</reference>
<dbReference type="STRING" id="282301.A0A267G8Z4"/>
<dbReference type="SMART" id="SM00033">
    <property type="entry name" value="CH"/>
    <property type="match status" value="2"/>
</dbReference>
<evidence type="ECO:0000256" key="2">
    <source>
        <dbReference type="ARBA" id="ARBA00023203"/>
    </source>
</evidence>
<feature type="region of interest" description="Disordered" evidence="4">
    <location>
        <begin position="2319"/>
        <end position="2351"/>
    </location>
</feature>
<feature type="compositionally biased region" description="Polar residues" evidence="4">
    <location>
        <begin position="4663"/>
        <end position="4685"/>
    </location>
</feature>
<feature type="region of interest" description="Disordered" evidence="4">
    <location>
        <begin position="2374"/>
        <end position="2779"/>
    </location>
</feature>
<feature type="region of interest" description="Disordered" evidence="4">
    <location>
        <begin position="4695"/>
        <end position="4714"/>
    </location>
</feature>
<feature type="compositionally biased region" description="Polar residues" evidence="4">
    <location>
        <begin position="4756"/>
        <end position="4766"/>
    </location>
</feature>
<feature type="compositionally biased region" description="Polar residues" evidence="4">
    <location>
        <begin position="3339"/>
        <end position="3354"/>
    </location>
</feature>
<dbReference type="InterPro" id="IPR018159">
    <property type="entry name" value="Spectrin/alpha-actinin"/>
</dbReference>
<dbReference type="SUPFAM" id="SSF47576">
    <property type="entry name" value="Calponin-homology domain, CH-domain"/>
    <property type="match status" value="1"/>
</dbReference>
<evidence type="ECO:0000313" key="7">
    <source>
        <dbReference type="Proteomes" id="UP000215902"/>
    </source>
</evidence>
<feature type="compositionally biased region" description="Basic and acidic residues" evidence="4">
    <location>
        <begin position="3296"/>
        <end position="3309"/>
    </location>
</feature>
<evidence type="ECO:0000256" key="4">
    <source>
        <dbReference type="SAM" id="MobiDB-lite"/>
    </source>
</evidence>
<feature type="region of interest" description="Disordered" evidence="4">
    <location>
        <begin position="3059"/>
        <end position="3085"/>
    </location>
</feature>
<dbReference type="OrthoDB" id="2250192at2759"/>
<dbReference type="InterPro" id="IPR035915">
    <property type="entry name" value="Plakin_repeat_sf"/>
</dbReference>
<dbReference type="CDD" id="cd00176">
    <property type="entry name" value="SPEC"/>
    <property type="match status" value="2"/>
</dbReference>
<name>A0A267G8Z4_9PLAT</name>
<feature type="compositionally biased region" description="Polar residues" evidence="4">
    <location>
        <begin position="2986"/>
        <end position="3031"/>
    </location>
</feature>
<feature type="compositionally biased region" description="Basic and acidic residues" evidence="4">
    <location>
        <begin position="4174"/>
        <end position="4199"/>
    </location>
</feature>
<dbReference type="Gene3D" id="2.30.30.40">
    <property type="entry name" value="SH3 Domains"/>
    <property type="match status" value="1"/>
</dbReference>
<dbReference type="SMART" id="SM00250">
    <property type="entry name" value="PLEC"/>
    <property type="match status" value="6"/>
</dbReference>
<feature type="region of interest" description="Disordered" evidence="4">
    <location>
        <begin position="1736"/>
        <end position="1784"/>
    </location>
</feature>
<feature type="compositionally biased region" description="Basic and acidic residues" evidence="4">
    <location>
        <begin position="3870"/>
        <end position="3885"/>
    </location>
</feature>
<feature type="region of interest" description="Disordered" evidence="4">
    <location>
        <begin position="3706"/>
        <end position="3917"/>
    </location>
</feature>
<feature type="compositionally biased region" description="Basic and acidic residues" evidence="4">
    <location>
        <begin position="3899"/>
        <end position="3913"/>
    </location>
</feature>
<feature type="compositionally biased region" description="Basic and acidic residues" evidence="4">
    <location>
        <begin position="4477"/>
        <end position="4492"/>
    </location>
</feature>
<feature type="compositionally biased region" description="Polar residues" evidence="4">
    <location>
        <begin position="2319"/>
        <end position="2344"/>
    </location>
</feature>
<feature type="region of interest" description="Disordered" evidence="4">
    <location>
        <begin position="1447"/>
        <end position="1467"/>
    </location>
</feature>
<dbReference type="InterPro" id="IPR036872">
    <property type="entry name" value="CH_dom_sf"/>
</dbReference>
<dbReference type="Pfam" id="PF00307">
    <property type="entry name" value="CH"/>
    <property type="match status" value="2"/>
</dbReference>
<feature type="region of interest" description="Disordered" evidence="4">
    <location>
        <begin position="5221"/>
        <end position="5265"/>
    </location>
</feature>
<dbReference type="GO" id="GO:0003779">
    <property type="term" value="F:actin binding"/>
    <property type="evidence" value="ECO:0007669"/>
    <property type="project" value="UniProtKB-KW"/>
</dbReference>
<evidence type="ECO:0000256" key="1">
    <source>
        <dbReference type="ARBA" id="ARBA00022737"/>
    </source>
</evidence>
<dbReference type="PANTHER" id="PTHR11915">
    <property type="entry name" value="SPECTRIN/FILAMIN RELATED CYTOSKELETAL PROTEIN"/>
    <property type="match status" value="1"/>
</dbReference>
<feature type="compositionally biased region" description="Basic and acidic residues" evidence="4">
    <location>
        <begin position="4818"/>
        <end position="4832"/>
    </location>
</feature>
<feature type="compositionally biased region" description="Polar residues" evidence="4">
    <location>
        <begin position="4802"/>
        <end position="4817"/>
    </location>
</feature>
<feature type="compositionally biased region" description="Polar residues" evidence="4">
    <location>
        <begin position="5008"/>
        <end position="5018"/>
    </location>
</feature>
<dbReference type="EMBL" id="NIVC01000513">
    <property type="protein sequence ID" value="PAA81789.1"/>
    <property type="molecule type" value="Genomic_DNA"/>
</dbReference>
<feature type="coiled-coil region" evidence="3">
    <location>
        <begin position="5361"/>
        <end position="5395"/>
    </location>
</feature>
<feature type="region of interest" description="Disordered" evidence="4">
    <location>
        <begin position="3292"/>
        <end position="3360"/>
    </location>
</feature>
<feature type="region of interest" description="Disordered" evidence="4">
    <location>
        <begin position="1831"/>
        <end position="1903"/>
    </location>
</feature>
<feature type="region of interest" description="Disordered" evidence="4">
    <location>
        <begin position="2986"/>
        <end position="3037"/>
    </location>
</feature>
<feature type="compositionally biased region" description="Polar residues" evidence="4">
    <location>
        <begin position="3213"/>
        <end position="3230"/>
    </location>
</feature>
<dbReference type="InterPro" id="IPR001589">
    <property type="entry name" value="Actinin_actin-bd_CS"/>
</dbReference>
<protein>
    <recommendedName>
        <fullName evidence="5">Calponin-homology (CH) domain-containing protein</fullName>
    </recommendedName>
</protein>
<keyword evidence="2" id="KW-0009">Actin-binding</keyword>
<dbReference type="Gene3D" id="1.20.58.60">
    <property type="match status" value="6"/>
</dbReference>
<feature type="compositionally biased region" description="Basic and acidic residues" evidence="4">
    <location>
        <begin position="3320"/>
        <end position="3336"/>
    </location>
</feature>
<dbReference type="GO" id="GO:0005856">
    <property type="term" value="C:cytoskeleton"/>
    <property type="evidence" value="ECO:0007669"/>
    <property type="project" value="InterPro"/>
</dbReference>
<sequence>MDSHLYGRVAHPDLAQTYLPVSILQLDEADRAVLRVADVRDGTQKKTFTKWVNNQLIKKACKIRDLFNDLRSGTALITLLEILSKQSLPRERGCMRFHYLQNVETALNFLTSRRGIRLVNIRPEDIVDGNPKLTLGLLWVIILHYQLSEVLPDQAAAGAATVTSDVAVRDYLLDWCSKSLSDYPDLRLDNFSACWSDGRAFLYLIHRFRPNLVDPSRIPAMSAEERLRLAFALNERHLGVSSLLDPEDVNMPEPDERSLITYVSSIYDVVAEHRTPQQRQRQPLGAASGASIGDSSWEEYRRSALELLTWLRQSTSSADLVGRDLTSGLSQMRAIAERFEAQHRADAEQRMAQKSALVRRYDELLSGVGNVGSVRIEPELRPDQLERAWERYNLAVNERERALQQRIAKLERLYKLGDSVRNEASEAEAQVRAIASELQSLSPDAHPMDAERALRGLTSGLSEVGQRVDKLFNQVQELREEQYSQAEHLYHRLCSLHLSYLDLNRQVDSASAKRASRAGSSTSQQFRRHAEQLLQQGSTSAGGVGSGFYDEVASVSQAFSSSPAYADLRRCMAWIRQREEQLRRSQQPPAGADVAAVHDIAELLRRLSASVIQQRAQIDACESARAGLSAGEERETFDRLLGELDAAYRALLQAANRRLAETEELLAFMESAEAEVAWLAEKESEVLGHDWGSSGLDTDDVEIYFKKLMESLESREDRFNAVINQGAEMRRRGHPAEATVHETAARMEQQWTWFLSLTNCLEHHLEMAVRSGQFFAIAQELNDWTEQAQRQLSSEFLLYEEQGSEEGQALLRSLRSTRDQLLQKSAELEHLNGEAAHLAPVPIKRNQRYLSMTGLDGARTLCSYQHLAQGEPLVLLDSSGPKCLARPREGPPVWLPALCVRLSGPCPEACDAAKKLSLKFQHLEKLLQHRELRLREQLVRSSMTTLLQQSQEELASLSLEHRRAVLDSLNQDAGKLLLDMKVAGIAPLDSQTFHADLDACNDAFFRLARGAGRFADSGRLQEELELLDSKLANFETRMLALTSAGGPNDLASLEAAVTEQDSLESKLSGLEWEMNYLRQRLQQELGVVPDSFQLLERRRGSVWDVAQEQVRRLQAARDFFAQLESVASSLTRVEELLAESRVFPVRESELQRHLASLKNVQQLLESAKSDLEQAEAAAQLSKLTRPAAERWRRLSDVAEQRLALLDHCAGQFDAYMRLAKQFSVWLAGCHRRLQSAPSADANAIVEVGRSAEQAGADLAGLNATGTELIEVARTYDFAGRGGSGSSGSEGGAEQLQEELARLNGDFQKLVALLEHRQQVLQASKHESLSLANASLNNSNVGSSGGSESDYQQLLPKRAILTNTPSPVLDVPNHFAVASPIRHNRDGWSVADFTAADEAVQEAGTSVLVSSERALPLTQLRSPVQLTASTTVSPVSMATVQAAPALVSRRSGPIDRSNLAGGEDPIKLPRSEEQHSLAEWGLGGAGTATVPISQGSKSIARPGELSRQPRETSPQQGQSQAAAMAAALAEQQQQQSQHRKRRLTNEDKDESEETLRKQTQKEQQQKQGQQMKALRIDTSPEATSISAAASRPAATAPTLNELLTRGLVDETSGLLVLPLPGAPFTIAEALNRGLIDAQLSTIVDPDTGAQVPLNRAIATGLLNPESGSVRCRSSGQNLTFADAVLEGLLPEETPMAADHMTFEEALSRGFVDYKRNAVELPGRPSVPIDRAIASGWLDPPQSVTSVRSKERRTPTSLTGGSARSATGSKHNADTASEGSELTDVTQLPVTAQASGGPFLDSPAASSSAVTSAAGSELSVLASTLLARRTAAPAASAAPETDPIYSNLSGSKTQSSQPQVQKQQQKQQQTDKPSSSSRTNGAKNKEGDDGRPSGRQLSDISSVSGAGGALERNCVLDMLCLKHGNTKMQGRVTNQMLVSGEVDLESGTLKDPESLQRITIVEAIRKRSAYATVVTVGRGKMYVEQYDSRHHMHEIQGVYDSYNKTRVSVFEALERGLIDPVRATYLDTKTGDVSILTDAMREGQVQTIPLSRAPSSLTHPFDNYHARTVEEELTLEAPRKLPKDVRDSVREPLHQAARSLPKQQEQLTAELLGADRAAVPALDHPGGVLADASSQPQRFRLRSGYELTATGQVKDPSGALISLETAEKMGILTVADAAAAATLAGGDPMSQASNPAASSQQSSSSQTFGDGFPQPDSVPPARPEQLCHMPASLPEAIQPGDTDDELLQRQAQQAQQDQPISSVRMARAGADAFMQPTGSAPQNKFGDRRLGNRYEQQGEDVPMDEEEQINALHALADELAMSSSQEDVSRPANHQNDFSHPANSSHLGDPDKQENFASQVHRTRAGDLVYQVDPSQSGMSTQQVDPAQSGMSTQQVDPSQPGMSTQQVDPAQSGMSTQQVDPSQPGMSTQQVDPSQSGMSTQQVDPAQSGMSTQQVDPAQPGMSTQQVDPSQSGMSTQQVDPSQSGMSTQQVDPAQPGMSTQQVDPSRSAVPTQQVDPAQPGMSTQQVDPSQPGMSTQQVDPAQSGMSTQQVDPAQSGMSTQQVDPAQPGMSTQQVDPSQSGMSTQQVDPAQPGMSTQQVDPAQSGMSTQQVDPSQSGMSTQQVDPAQPGMSTQQVDPSQSGMSTQQVDPAQPGMSTQQVDPSQPGMSTQQVDPAQSGMSTQQVDPAQPGMSTQQVDPAQPGMSTQQVDPAQPGMSTQQVDPSRSAVPTQQMDPTQTGDFNRQTYPSSSGDNEKEADFHHGYDTSLPNQAAGRLQPQWSSSKRPTALQLAMEGAYNPELLCCYRPDTLEPVSLARAIREDFLSHQGTKLAIKSEGEQAPTEISLEQAFELGILNRNELDEDRLTECLANGTLRVLSAPYAGCLYLRRLVQDNWDPERLQFSDGDGRNATFPQTVESAILHPDLVLVRDLSAGESVSLATALNRELVNPVTGAVLDTNTGCSAPLEEAARIRIISAPHERQLARSIDNQTSSFQTPNQSSNQHAQPQNAGSHLVSGLQTKPNSLGQSASPSGLSSADVDFEKQQGLEEAVDKAFDAIQSGRERVSIERSLPKKHDDDPDFNSQQSEADDHEIVDISVSSDASSVCFEDVIHGQQIELDVSMLVELEDEVVEACTSGASYAEPVQANRHVVQEVPVQLAAAVSYPVLSKAKISDHVVLEGAGVTNAELGDRSSRPESADIDSSKFILNSKTAEHEVSPSTTTIKEQPCDTSDSLDQLTDQEMGSILPGESLFLPSEAVSSLPVGKRKLPDSLEFEPDKGVSDTEYRLKRPFSETEMLANTERRESVLKQEQQTRKSIPAAESLSENKDSIKLVSALKDENESTTETQPSRITKSQSSNDTEKPTIKAVKGVEKIVHSEFQVLAVQLRTESASLKDQPYESDDNLVPTTRTGKLERYEDQSVSSNASEEILHNQAEPAEKYLDVEPSLHPDSTKPHESADRDDLMKNKPDRPNFAANDGENAQTADSENLLDNAPRPSASEEELVSFLEEIQQKVRMDNKKEIREVSETPIADDDESASESSIGAKSERDAFEQRKDKLDDELKSGDGGKTLDFWGDEGKAERVNVQASSPAGLQEFPSKLNSQDTDESNQFGKDSKEYRTPSDAAETDRGAKSFRNDLPENFQTVVDTETAVLAVQLQAGEPMREYDDEQMSVSDSEEVEEFISVVIKNPAEHFKRMAWEAQTTADDVLCSGAEQSSHSDCIRQLSEQEDSEPIRNRNEDVDKRKETTENALESDINEPTGFAADSGVTQSADVKDVEPDSQKFSGKTDQILQSNRHQDEESEIADAAEKLGGDAEQEEELDQNRQPFQESGKVQESERAAESAMDDGSSIHSSSKDSSLIGPPHITSVSDTQQDVHKSTLDNHEHQPIEMRTTASQFYATFPDDKEIRSKAEDRAPLQRVAETETYVLAVRLCRNDENLLSGFPDQASTEPNETVPVPESLRRNDLSSNHFEPIPKQSGANEGESAGNSTEDSKRGDSPSGFPTIGIAKSFESTTEAERPSSKHLSKSCEPTDLLSEECLKKHSPSRQQMPGSKHFPETAVEKMSKHSDVTAGLKDVNTVSQTTEESQFDTEDIEANEPECEPLVQSSFDSSHVLAAQLRQEADDDDYDSDSGSSPSDATVILKSSQQAPDKVYKLTDSKDNSFGSEPSQEEFNCSKPDHSESAGDHKLDSNSESLSKKSRLENQQLTARADLDQPACRGFSPADSEFYPDLRPNEVVSNGKDIHSNDMAVVQQEDSEVPILGTSNENLRQVDSLKNLHPSSSRSEQPESGVKLASREEPTADNQEFPAVEKEFETISISLELDEPQNDNQRLRHESSLSNAGGAEVESKVTESEIISISMELDEPEEFQDYRIGRSLTSDSLQKRKRLNSFGTLEETREISEESPDVQRVHMKMDIEHHGLAVTLRDDKTDDEENAFAKCPESSSKVVEGQSDELSSCEIAADDLTSVKPEAEVHLGEFEKEIDFDSNEQREDSQSLDTATVPSDEDFESLKKPDSRYSDIESLSISLEPPFEEEETGEAGLIEEFRRPVLETSGLANRTFTLDTETVVLAVSLQIPDQSADAENVRQRSDNLPTPEGLGEEATEKTTSLEISMHLDDDTNPDADSSASDKDLMSVDPTAGDASVTSVTQPINIKHESFDDSGKSTDSQNQLQPHQNSREPSFNQSESDFEVLFEEDNESIGRRGSNLSHRDATSGYRHDVVTPHVVERETAVLEVKLRSSGKDSRDSVCSVPDSKGTGLNENPSESGLESAIELERSFESPVETELDGASVEFEQSLHIDSQAEASTENDANQPISSDFHSKDKLGSDEKTVDERDLNLKRTDFVCEVRRAAKDAIRVINSETLVLAVHLRCESDIKTAGFAPKPEVAELNEEQVEQMEFATTKQSMPTQHPMAVTEIEIKAAEPMRITPEQEFHTTGQPESALQSPQHGYACSTGRKYEASVDNINIPSDSETIEMVEEETEDDSIGNFTPRSEDLSMSFPLPKKSANLPQQRRSNAEQAEASPTLDDTSLMSLGSMSMDIVYTSDYPEPALESRTCKSPLLDDRISYDDSSLASPCREDTHVVVGGKPLTFKEAIETGAIDPNGVTLSLESPIGRRITLQEAIDDQLVDPNTGVLHVPHGPAYPLSMAAQLGFLHGIDPAYLIGTRGSLDKNDSKEQQPALPLDEPSSARTSVAVDEPLSIDVECSNQCMGADSLMPSLTERVSSRDPPQIPPSPSIPDDGGDRNPPPPAVASSEGCGFVHSDNDARDLESEDAVIDAKKMAEDLLKDLEKELHSLDGIEDWLLAQGPANLDEQNDTKLLEGHQDINNELLARQSPLLTLYYQTENLVQKCPDSLASEQKETLSTKTAASRSKLEQLRREADARIRQLTSVQDALEHFNDRLQTAQTWQDRIDRRLSEIESASQSSEQAATVAAALTDPAELQSLINELRAFEGELSAHQGDLKALSSAGHKLIHCLRATDQTQEAFASARHREFTGASGSCETDIRKAAGAASDRQESLAVRCRDLMQRLNAAANQRREFR</sequence>
<feature type="region of interest" description="Disordered" evidence="4">
    <location>
        <begin position="4977"/>
        <end position="5031"/>
    </location>
</feature>
<keyword evidence="1" id="KW-0677">Repeat</keyword>
<dbReference type="Proteomes" id="UP000215902">
    <property type="component" value="Unassembled WGS sequence"/>
</dbReference>
<feature type="region of interest" description="Disordered" evidence="4">
    <location>
        <begin position="4736"/>
        <end position="4769"/>
    </location>
</feature>
<dbReference type="InterPro" id="IPR002017">
    <property type="entry name" value="Spectrin_repeat"/>
</dbReference>
<feature type="compositionally biased region" description="Basic and acidic residues" evidence="4">
    <location>
        <begin position="4507"/>
        <end position="4518"/>
    </location>
</feature>
<feature type="coiled-coil region" evidence="3">
    <location>
        <begin position="393"/>
        <end position="430"/>
    </location>
</feature>
<feature type="compositionally biased region" description="Polar residues" evidence="4">
    <location>
        <begin position="1753"/>
        <end position="1784"/>
    </location>
</feature>
<feature type="compositionally biased region" description="Basic and acidic residues" evidence="4">
    <location>
        <begin position="1881"/>
        <end position="1890"/>
    </location>
</feature>
<feature type="compositionally biased region" description="Low complexity" evidence="4">
    <location>
        <begin position="2183"/>
        <end position="2204"/>
    </location>
</feature>
<feature type="compositionally biased region" description="Basic and acidic residues" evidence="4">
    <location>
        <begin position="3541"/>
        <end position="3562"/>
    </location>
</feature>
<feature type="compositionally biased region" description="Polar residues" evidence="4">
    <location>
        <begin position="4159"/>
        <end position="4170"/>
    </location>
</feature>
<dbReference type="InterPro" id="IPR001101">
    <property type="entry name" value="Plectin_repeat"/>
</dbReference>
<feature type="compositionally biased region" description="Acidic residues" evidence="4">
    <location>
        <begin position="4084"/>
        <end position="4098"/>
    </location>
</feature>
<feature type="compositionally biased region" description="Basic and acidic residues" evidence="4">
    <location>
        <begin position="4052"/>
        <end position="4066"/>
    </location>
</feature>
<feature type="compositionally biased region" description="Basic and acidic residues" evidence="4">
    <location>
        <begin position="3609"/>
        <end position="3632"/>
    </location>
</feature>
<dbReference type="Gene3D" id="3.90.1290.10">
    <property type="entry name" value="Plakin repeat"/>
    <property type="match status" value="3"/>
</dbReference>
<dbReference type="Pfam" id="PF00435">
    <property type="entry name" value="Spectrin"/>
    <property type="match status" value="1"/>
</dbReference>
<gene>
    <name evidence="6" type="ORF">BOX15_Mlig013505g1</name>
</gene>
<feature type="region of interest" description="Disordered" evidence="4">
    <location>
        <begin position="5169"/>
        <end position="5194"/>
    </location>
</feature>
<feature type="compositionally biased region" description="Polar residues" evidence="4">
    <location>
        <begin position="1893"/>
        <end position="1902"/>
    </location>
</feature>
<dbReference type="SUPFAM" id="SSF46966">
    <property type="entry name" value="Spectrin repeat"/>
    <property type="match status" value="4"/>
</dbReference>
<feature type="compositionally biased region" description="Basic and acidic residues" evidence="4">
    <location>
        <begin position="3506"/>
        <end position="3522"/>
    </location>
</feature>
<feature type="compositionally biased region" description="Polar residues" evidence="4">
    <location>
        <begin position="3595"/>
        <end position="3608"/>
    </location>
</feature>
<feature type="domain" description="Calponin-homology (CH)" evidence="5">
    <location>
        <begin position="166"/>
        <end position="271"/>
    </location>
</feature>
<organism evidence="6 7">
    <name type="scientific">Macrostomum lignano</name>
    <dbReference type="NCBI Taxonomy" id="282301"/>
    <lineage>
        <taxon>Eukaryota</taxon>
        <taxon>Metazoa</taxon>
        <taxon>Spiralia</taxon>
        <taxon>Lophotrochozoa</taxon>
        <taxon>Platyhelminthes</taxon>
        <taxon>Rhabditophora</taxon>
        <taxon>Macrostomorpha</taxon>
        <taxon>Macrostomida</taxon>
        <taxon>Macrostomidae</taxon>
        <taxon>Macrostomum</taxon>
    </lineage>
</organism>
<feature type="coiled-coil region" evidence="3">
    <location>
        <begin position="5273"/>
        <end position="5300"/>
    </location>
</feature>
<dbReference type="PROSITE" id="PS00020">
    <property type="entry name" value="ACTININ_2"/>
    <property type="match status" value="1"/>
</dbReference>
<feature type="region of interest" description="Disordered" evidence="4">
    <location>
        <begin position="4578"/>
        <end position="4685"/>
    </location>
</feature>
<feature type="compositionally biased region" description="Basic and acidic residues" evidence="4">
    <location>
        <begin position="4149"/>
        <end position="4158"/>
    </location>
</feature>
<feature type="domain" description="Calponin-homology (CH)" evidence="5">
    <location>
        <begin position="42"/>
        <end position="146"/>
    </location>
</feature>
<comment type="caution">
    <text evidence="6">The sequence shown here is derived from an EMBL/GenBank/DDBJ whole genome shotgun (WGS) entry which is preliminary data.</text>
</comment>
<feature type="compositionally biased region" description="Polar residues" evidence="4">
    <location>
        <begin position="4934"/>
        <end position="4947"/>
    </location>
</feature>
<feature type="compositionally biased region" description="Basic and acidic residues" evidence="4">
    <location>
        <begin position="4736"/>
        <end position="4745"/>
    </location>
</feature>